<evidence type="ECO:0000259" key="9">
    <source>
        <dbReference type="PROSITE" id="PS50893"/>
    </source>
</evidence>
<dbReference type="GO" id="GO:0003723">
    <property type="term" value="F:RNA binding"/>
    <property type="evidence" value="ECO:0007669"/>
    <property type="project" value="TreeGrafter"/>
</dbReference>
<dbReference type="SUPFAM" id="SSF52540">
    <property type="entry name" value="P-loop containing nucleoside triphosphate hydrolases"/>
    <property type="match status" value="1"/>
</dbReference>
<evidence type="ECO:0000256" key="4">
    <source>
        <dbReference type="ARBA" id="ARBA00022741"/>
    </source>
</evidence>
<evidence type="ECO:0000256" key="2">
    <source>
        <dbReference type="ARBA" id="ARBA00007459"/>
    </source>
</evidence>
<feature type="compositionally biased region" description="Basic and acidic residues" evidence="8">
    <location>
        <begin position="741"/>
        <end position="781"/>
    </location>
</feature>
<feature type="compositionally biased region" description="Basic and acidic residues" evidence="8">
    <location>
        <begin position="498"/>
        <end position="520"/>
    </location>
</feature>
<feature type="compositionally biased region" description="Basic and acidic residues" evidence="8">
    <location>
        <begin position="868"/>
        <end position="1085"/>
    </location>
</feature>
<feature type="region of interest" description="Disordered" evidence="8">
    <location>
        <begin position="1326"/>
        <end position="1352"/>
    </location>
</feature>
<evidence type="ECO:0000313" key="11">
    <source>
        <dbReference type="Proteomes" id="UP000188268"/>
    </source>
</evidence>
<keyword evidence="7" id="KW-0539">Nucleus</keyword>
<dbReference type="PANTHER" id="PTHR36884:SF1">
    <property type="entry name" value="FIP1[V]-LIKE PROTEIN"/>
    <property type="match status" value="1"/>
</dbReference>
<comment type="subcellular location">
    <subcellularLocation>
        <location evidence="1">Nucleus</location>
    </subcellularLocation>
</comment>
<dbReference type="InterPro" id="IPR005895">
    <property type="entry name" value="ABC_transptr_haem_export_CcmA"/>
</dbReference>
<feature type="compositionally biased region" description="Basic and acidic residues" evidence="8">
    <location>
        <begin position="631"/>
        <end position="645"/>
    </location>
</feature>
<feature type="compositionally biased region" description="Basic and acidic residues" evidence="8">
    <location>
        <begin position="587"/>
        <end position="601"/>
    </location>
</feature>
<dbReference type="Pfam" id="PF00005">
    <property type="entry name" value="ABC_tran"/>
    <property type="match status" value="1"/>
</dbReference>
<feature type="compositionally biased region" description="Low complexity" evidence="8">
    <location>
        <begin position="52"/>
        <end position="62"/>
    </location>
</feature>
<feature type="region of interest" description="Disordered" evidence="8">
    <location>
        <begin position="490"/>
        <end position="1274"/>
    </location>
</feature>
<evidence type="ECO:0000313" key="10">
    <source>
        <dbReference type="EMBL" id="OMO61763.1"/>
    </source>
</evidence>
<evidence type="ECO:0000256" key="7">
    <source>
        <dbReference type="ARBA" id="ARBA00023242"/>
    </source>
</evidence>
<feature type="compositionally biased region" description="Basic and acidic residues" evidence="8">
    <location>
        <begin position="1137"/>
        <end position="1147"/>
    </location>
</feature>
<keyword evidence="3" id="KW-0507">mRNA processing</keyword>
<evidence type="ECO:0000256" key="5">
    <source>
        <dbReference type="ARBA" id="ARBA00022748"/>
    </source>
</evidence>
<dbReference type="GO" id="GO:0016607">
    <property type="term" value="C:nuclear speck"/>
    <property type="evidence" value="ECO:0007669"/>
    <property type="project" value="TreeGrafter"/>
</dbReference>
<dbReference type="OMA" id="HGDGILP"/>
<sequence length="1829" mass="206045">MPSPAPAPPHRPIDLNLQSEDDDVALFAAPRQIPATQTLAPVKSPPIPSAPAPAAVSASDSIPNRDSAPEPMVIDSKQEPSDGKDVKFDIEEGGSNGIEDLGSDDPIIPGLSEPVRQDDSRKNNTGNNNGVRGGEAEEGDDWDSDSEDDLQIVLNDNNHGPMAMERGGMMGDDDDDEDGDPLVIVADGDANQGMEEHDWGEEGGQSADGERKEGGEAGKLGSGAGGGGSVVAPKIGYSNHGYHPFHSQFKYVRPGAAPMPGANAGGMGGAPGQVRPLIGAMSGRGRGDWRPPGMKATPSMQKGFHPNFGMPGWGNNMAGRGFGGGLEFTLPSHKTIFDVDIDSFEEKPWKYPGVDVSDFFNFGLNEENWKDYCKQLEQHRLETTMQSKIRVYESGRAEQDYDPDLPPELAAATGQEVPADVANFGKSDGGQIDVTKGTARVRPPLPTGRAIQVEGGYGERLPSIDTRPPRVRDSDAIIEIVCQDTLDNDSSIGNGVVDRTENDLPREDLASEADVRHEDAGYSDGFPDAYGSRKREIAGRRTMNSTQANEPQEDGNLSFPAEAPPPYGPHSRSQSPMYPSGNFGSPCDERHRQGRACERSPRMTPIQGKRDKFSDSREEESFESLDGKSPALEDERETSMERKDDVDDGLEPAHGSPVTEKDDIHKDEDSHYPMKNKKIGSQGEPRMLQELDDDEDSRAARSSENSKARSGSSRDYQKWRDSADEEVVQGGRSSRMGIVKKHLDEHDQNFRRKDRDGRHEIERNRMVGKPGEDSYPLRDFDSSLSHNLHKAEGFDRRRERDNSDGTWQRREDDLYSRKSRAEDFRKRERDDEMGSRNRAKIRESERNDKDDYPHSRKQLDNGSSYNKVHHDKEVSARHRERDDNLKSRYEAADDYHSKRRKDEEFLRRDHADKEEIYGHRESSSSRRKRERDEILDQRKRDEQQRIRDNFDEHHSVRHKDEVWLHRVERQRERDEWHSRLKQPHEESLSKREREEGRGTVRSGRGSEDKAWAGHTRAKDEYKGSEKEYHVKETVRHSEQVKRRERNDDESFTRHRGREDSYARGHQFSNEERKSRQERSSSRNDHAVNASDSQRGHEKKHKENTRKNRESEGGDSIALGSTKRNQEDLSGHNNETGLKSDEKNENAVHHNSSRKHREDASSDDEQQESKRGRSKLERWTSHKERDYSINSKSSASLKFKEINNVGSAESNKNQDEAGRSVEPAENHRNLPEDKGVIEPETKDADTRPLEDRHLDTVEKLKKRSERFKLPMPGEKDTSAIKKMENEALPPAKSENPTGSEAHGPGYLKSNPKIHSLMPYILKWPPEGSRDGHVPESYNPSEPEENLVPADRKPPLPRILLNDVSCMRNAQQILRHVNVSVHDGAALVLTGTNGSGKTTFLRMLAGFSKPSAGQILWNGHDITDSGVFHQYKLQLNWLSLKDAVKERFTVLDNVQWFELLENKQGKSLPALEFMGLGRLANEKARMLSMGQRKRLQLARLLAIDRPIWLLDEPSVALDDEGVRLLEYIIAEHRKKGGIVIVATHLPIQMEDAMIFRLPPRFPRRMTLPQKFVYNDNSRPLDLYFISVRGGFRALKEQTHLLKLMENVAKAYDVKFVVNISELGKGDPLIQNVTGLSPLMNLPWYTTGVSESEELGCFLQQIKLPHGRILDLISLATASLQDNMLEGSSRDKLLNWLTRTLEATVSSWRIVVGFHPLVSCEAIEEQMVVKDIHQPLHHMFMRFGVNVYLSQQGCYNYALQDTVAYIGNPGLTEENSHLASASANETHLVRKDMTNGFLLHRVGLLEMVTYFVTSAGEVVNKIVVQQKGKDVM</sequence>
<comment type="caution">
    <text evidence="10">The sequence shown here is derived from an EMBL/GenBank/DDBJ whole genome shotgun (WGS) entry which is preliminary data.</text>
</comment>
<dbReference type="Gene3D" id="3.60.21.10">
    <property type="match status" value="1"/>
</dbReference>
<dbReference type="Gene3D" id="3.40.50.300">
    <property type="entry name" value="P-loop containing nucleotide triphosphate hydrolases"/>
    <property type="match status" value="1"/>
</dbReference>
<dbReference type="OrthoDB" id="1917198at2759"/>
<dbReference type="GO" id="GO:0016887">
    <property type="term" value="F:ATP hydrolysis activity"/>
    <property type="evidence" value="ECO:0007669"/>
    <property type="project" value="InterPro"/>
</dbReference>
<dbReference type="Gramene" id="OMO61763">
    <property type="protein sequence ID" value="OMO61763"/>
    <property type="gene ID" value="CCACVL1_23263"/>
</dbReference>
<feature type="compositionally biased region" description="Acidic residues" evidence="8">
    <location>
        <begin position="171"/>
        <end position="180"/>
    </location>
</feature>
<keyword evidence="4" id="KW-0547">Nucleotide-binding</keyword>
<dbReference type="GO" id="GO:0005524">
    <property type="term" value="F:ATP binding"/>
    <property type="evidence" value="ECO:0007669"/>
    <property type="project" value="UniProtKB-KW"/>
</dbReference>
<dbReference type="NCBIfam" id="TIGR01189">
    <property type="entry name" value="ccmA"/>
    <property type="match status" value="1"/>
</dbReference>
<keyword evidence="5" id="KW-0201">Cytochrome c-type biogenesis</keyword>
<dbReference type="InterPro" id="IPR027417">
    <property type="entry name" value="P-loop_NTPase"/>
</dbReference>
<feature type="compositionally biased region" description="Basic and acidic residues" evidence="8">
    <location>
        <begin position="697"/>
        <end position="707"/>
    </location>
</feature>
<evidence type="ECO:0000256" key="8">
    <source>
        <dbReference type="SAM" id="MobiDB-lite"/>
    </source>
</evidence>
<dbReference type="InterPro" id="IPR007854">
    <property type="entry name" value="Fip1_dom"/>
</dbReference>
<evidence type="ECO:0000256" key="1">
    <source>
        <dbReference type="ARBA" id="ARBA00004123"/>
    </source>
</evidence>
<comment type="similarity">
    <text evidence="2">Belongs to the FIP1 family.</text>
</comment>
<dbReference type="Proteomes" id="UP000188268">
    <property type="component" value="Unassembled WGS sequence"/>
</dbReference>
<proteinExistence type="inferred from homology"/>
<gene>
    <name evidence="10" type="ORF">CCACVL1_23263</name>
</gene>
<feature type="compositionally biased region" description="Basic and acidic residues" evidence="8">
    <location>
        <begin position="659"/>
        <end position="672"/>
    </location>
</feature>
<dbReference type="GO" id="GO:0022857">
    <property type="term" value="F:transmembrane transporter activity"/>
    <property type="evidence" value="ECO:0007669"/>
    <property type="project" value="InterPro"/>
</dbReference>
<dbReference type="InterPro" id="IPR003593">
    <property type="entry name" value="AAA+_ATPase"/>
</dbReference>
<dbReference type="PANTHER" id="PTHR36884">
    <property type="entry name" value="FIP1[III]-LIKE PROTEIN"/>
    <property type="match status" value="1"/>
</dbReference>
<feature type="domain" description="ABC transporter" evidence="9">
    <location>
        <begin position="1357"/>
        <end position="1582"/>
    </location>
</feature>
<feature type="region of interest" description="Disordered" evidence="8">
    <location>
        <begin position="36"/>
        <end position="227"/>
    </location>
</feature>
<dbReference type="InterPro" id="IPR003439">
    <property type="entry name" value="ABC_transporter-like_ATP-bd"/>
</dbReference>
<reference evidence="10 11" key="1">
    <citation type="submission" date="2013-09" db="EMBL/GenBank/DDBJ databases">
        <title>Corchorus capsularis genome sequencing.</title>
        <authorList>
            <person name="Alam M."/>
            <person name="Haque M.S."/>
            <person name="Islam M.S."/>
            <person name="Emdad E.M."/>
            <person name="Islam M.M."/>
            <person name="Ahmed B."/>
            <person name="Halim A."/>
            <person name="Hossen Q.M.M."/>
            <person name="Hossain M.Z."/>
            <person name="Ahmed R."/>
            <person name="Khan M.M."/>
            <person name="Islam R."/>
            <person name="Rashid M.M."/>
            <person name="Khan S.A."/>
            <person name="Rahman M.S."/>
            <person name="Alam M."/>
        </authorList>
    </citation>
    <scope>NUCLEOTIDE SEQUENCE [LARGE SCALE GENOMIC DNA]</scope>
    <source>
        <strain evidence="11">cv. CVL-1</strain>
        <tissue evidence="10">Whole seedling</tissue>
    </source>
</reference>
<dbReference type="PROSITE" id="PS50893">
    <property type="entry name" value="ABC_TRANSPORTER_2"/>
    <property type="match status" value="1"/>
</dbReference>
<evidence type="ECO:0000256" key="6">
    <source>
        <dbReference type="ARBA" id="ARBA00022840"/>
    </source>
</evidence>
<feature type="compositionally biased region" description="Acidic residues" evidence="8">
    <location>
        <begin position="136"/>
        <end position="150"/>
    </location>
</feature>
<dbReference type="STRING" id="210143.A0A1R3GUJ9"/>
<keyword evidence="11" id="KW-1185">Reference proteome</keyword>
<name>A0A1R3GUJ9_COCAP</name>
<dbReference type="EMBL" id="AWWV01013394">
    <property type="protein sequence ID" value="OMO61763.1"/>
    <property type="molecule type" value="Genomic_DNA"/>
</dbReference>
<dbReference type="InterPro" id="IPR029052">
    <property type="entry name" value="Metallo-depent_PP-like"/>
</dbReference>
<feature type="compositionally biased region" description="Basic and acidic residues" evidence="8">
    <location>
        <begin position="789"/>
        <end position="859"/>
    </location>
</feature>
<evidence type="ECO:0000256" key="3">
    <source>
        <dbReference type="ARBA" id="ARBA00022664"/>
    </source>
</evidence>
<feature type="region of interest" description="Disordered" evidence="8">
    <location>
        <begin position="1287"/>
        <end position="1308"/>
    </location>
</feature>
<organism evidence="10 11">
    <name type="scientific">Corchorus capsularis</name>
    <name type="common">Jute</name>
    <dbReference type="NCBI Taxonomy" id="210143"/>
    <lineage>
        <taxon>Eukaryota</taxon>
        <taxon>Viridiplantae</taxon>
        <taxon>Streptophyta</taxon>
        <taxon>Embryophyta</taxon>
        <taxon>Tracheophyta</taxon>
        <taxon>Spermatophyta</taxon>
        <taxon>Magnoliopsida</taxon>
        <taxon>eudicotyledons</taxon>
        <taxon>Gunneridae</taxon>
        <taxon>Pentapetalae</taxon>
        <taxon>rosids</taxon>
        <taxon>malvids</taxon>
        <taxon>Malvales</taxon>
        <taxon>Malvaceae</taxon>
        <taxon>Grewioideae</taxon>
        <taxon>Apeibeae</taxon>
        <taxon>Corchorus</taxon>
    </lineage>
</organism>
<dbReference type="GO" id="GO:0017004">
    <property type="term" value="P:cytochrome complex assembly"/>
    <property type="evidence" value="ECO:0007669"/>
    <property type="project" value="UniProtKB-KW"/>
</dbReference>
<dbReference type="GO" id="GO:0006397">
    <property type="term" value="P:mRNA processing"/>
    <property type="evidence" value="ECO:0007669"/>
    <property type="project" value="UniProtKB-KW"/>
</dbReference>
<accession>A0A1R3GUJ9</accession>
<feature type="compositionally biased region" description="Basic and acidic residues" evidence="8">
    <location>
        <begin position="1211"/>
        <end position="1258"/>
    </location>
</feature>
<dbReference type="Pfam" id="PF05182">
    <property type="entry name" value="Fip1"/>
    <property type="match status" value="1"/>
</dbReference>
<dbReference type="InterPro" id="IPR044976">
    <property type="entry name" value="FIPS5/FIPS3-like"/>
</dbReference>
<keyword evidence="6" id="KW-0067">ATP-binding</keyword>
<feature type="compositionally biased region" description="Basic and acidic residues" evidence="8">
    <location>
        <begin position="1166"/>
        <end position="1186"/>
    </location>
</feature>
<feature type="compositionally biased region" description="Basic and acidic residues" evidence="8">
    <location>
        <begin position="76"/>
        <end position="90"/>
    </location>
</feature>
<dbReference type="SUPFAM" id="SSF56300">
    <property type="entry name" value="Metallo-dependent phosphatases"/>
    <property type="match status" value="1"/>
</dbReference>
<dbReference type="SMART" id="SM00382">
    <property type="entry name" value="AAA"/>
    <property type="match status" value="1"/>
</dbReference>
<protein>
    <submittedName>
        <fullName evidence="10">ABC transporter-like protein</fullName>
    </submittedName>
</protein>
<feature type="compositionally biased region" description="Gly residues" evidence="8">
    <location>
        <begin position="217"/>
        <end position="227"/>
    </location>
</feature>